<name>A0ABT3S5N5_9MICO</name>
<dbReference type="EMBL" id="JAPJDE010000006">
    <property type="protein sequence ID" value="MCX2850135.1"/>
    <property type="molecule type" value="Genomic_DNA"/>
</dbReference>
<dbReference type="Pfam" id="PF07411">
    <property type="entry name" value="DUF1508"/>
    <property type="match status" value="1"/>
</dbReference>
<evidence type="ECO:0000313" key="2">
    <source>
        <dbReference type="EMBL" id="MCX2850135.1"/>
    </source>
</evidence>
<sequence>MAQRILIERSDGKWGWQLKANNGQIVATDGSQGYENESDAREMADRVIGGEFAGAEKRIRRQP</sequence>
<feature type="domain" description="DUF1508" evidence="1">
    <location>
        <begin position="10"/>
        <end position="47"/>
    </location>
</feature>
<dbReference type="SUPFAM" id="SSF160113">
    <property type="entry name" value="YegP-like"/>
    <property type="match status" value="1"/>
</dbReference>
<evidence type="ECO:0000313" key="3">
    <source>
        <dbReference type="Proteomes" id="UP001207276"/>
    </source>
</evidence>
<dbReference type="Gene3D" id="3.30.160.160">
    <property type="entry name" value="YegP-like"/>
    <property type="match status" value="1"/>
</dbReference>
<gene>
    <name evidence="2" type="ORF">ORG12_15755</name>
</gene>
<dbReference type="InterPro" id="IPR036913">
    <property type="entry name" value="YegP-like_sf"/>
</dbReference>
<evidence type="ECO:0000259" key="1">
    <source>
        <dbReference type="Pfam" id="PF07411"/>
    </source>
</evidence>
<organism evidence="2 3">
    <name type="scientific">Curtobacterium poinsettiae</name>
    <dbReference type="NCBI Taxonomy" id="159612"/>
    <lineage>
        <taxon>Bacteria</taxon>
        <taxon>Bacillati</taxon>
        <taxon>Actinomycetota</taxon>
        <taxon>Actinomycetes</taxon>
        <taxon>Micrococcales</taxon>
        <taxon>Microbacteriaceae</taxon>
        <taxon>Curtobacterium</taxon>
    </lineage>
</organism>
<dbReference type="InterPro" id="IPR010879">
    <property type="entry name" value="DUF1508"/>
</dbReference>
<proteinExistence type="predicted"/>
<dbReference type="Proteomes" id="UP001207276">
    <property type="component" value="Unassembled WGS sequence"/>
</dbReference>
<keyword evidence="3" id="KW-1185">Reference proteome</keyword>
<comment type="caution">
    <text evidence="2">The sequence shown here is derived from an EMBL/GenBank/DDBJ whole genome shotgun (WGS) entry which is preliminary data.</text>
</comment>
<dbReference type="RefSeq" id="WP_111119853.1">
    <property type="nucleotide sequence ID" value="NZ_CP104934.1"/>
</dbReference>
<protein>
    <submittedName>
        <fullName evidence="2">YegP family protein</fullName>
    </submittedName>
</protein>
<accession>A0ABT3S5N5</accession>
<reference evidence="2 3" key="1">
    <citation type="submission" date="2022-11" db="EMBL/GenBank/DDBJ databases">
        <title>Taxonomy of Curtobacterium flaccumfaciens.</title>
        <authorList>
            <person name="Osdaghi E."/>
            <person name="Taghavi S.M."/>
            <person name="Hamidizade M."/>
            <person name="Abachi H."/>
            <person name="Fazliarab A."/>
            <person name="Baeyen S."/>
            <person name="Portier P."/>
            <person name="Van Vaerenbergh J."/>
            <person name="Jacques M.-A."/>
        </authorList>
    </citation>
    <scope>NUCLEOTIDE SEQUENCE [LARGE SCALE GENOMIC DNA]</scope>
    <source>
        <strain evidence="2 3">LMG 3715</strain>
    </source>
</reference>